<protein>
    <submittedName>
        <fullName evidence="2">Uncharacterized protein</fullName>
    </submittedName>
</protein>
<feature type="compositionally biased region" description="Polar residues" evidence="1">
    <location>
        <begin position="12"/>
        <end position="34"/>
    </location>
</feature>
<name>A0A9N9LLS4_9HELO</name>
<reference evidence="2" key="1">
    <citation type="submission" date="2021-07" db="EMBL/GenBank/DDBJ databases">
        <authorList>
            <person name="Durling M."/>
        </authorList>
    </citation>
    <scope>NUCLEOTIDE SEQUENCE</scope>
</reference>
<dbReference type="OrthoDB" id="3555548at2759"/>
<evidence type="ECO:0000256" key="1">
    <source>
        <dbReference type="SAM" id="MobiDB-lite"/>
    </source>
</evidence>
<dbReference type="EMBL" id="CAJVRM010000116">
    <property type="protein sequence ID" value="CAG8974876.1"/>
    <property type="molecule type" value="Genomic_DNA"/>
</dbReference>
<proteinExistence type="predicted"/>
<dbReference type="Proteomes" id="UP000701801">
    <property type="component" value="Unassembled WGS sequence"/>
</dbReference>
<feature type="compositionally biased region" description="Basic and acidic residues" evidence="1">
    <location>
        <begin position="1"/>
        <end position="11"/>
    </location>
</feature>
<keyword evidence="3" id="KW-1185">Reference proteome</keyword>
<gene>
    <name evidence="2" type="ORF">HYALB_00000491</name>
</gene>
<feature type="region of interest" description="Disordered" evidence="1">
    <location>
        <begin position="1"/>
        <end position="37"/>
    </location>
</feature>
<sequence length="509" mass="58391">MRCDTNRRRQGPEQQPISATTKKSKRSNLQSSFRSPEWHSPMVPVGLWQPIPWPIWKTKHANLGQYSQNYAFDDVCSCYRTGIQCHPNCRVLDITWTTPATIEDELALLGLKTTSEFSQLPDTVNLVNGREERTSNYVHIRGDGSREIVHKVSRTVNNLEGINLLATCKQINEKGSRVLYSENLFVFNIVQNIYEEKDICEFAITDDLSSLADIVPGISRHGYRPIPFQESAAMKQLFTKKTRSIQQQDYVRQDVFLSFLNIIGMKNASFLKKLKIEDKFFPIEIDHRPQTYTVGIDDRLRTYTTILNRLECDIQSLTLDIYKGFKICALWELSILEDPDFTRRALPQEALMMLDYVVGNVVQQLPTLQHLQLGAYGSKFKLPQQFDEWGCVVRWMRFVRQRSSRKITPRPIEEIMREIEREASYYLASNAIASTTTKGDEPSTEKLPDEEQGRSLKDEKCHEPNESEDLIEFSDNGSIASSKVIDENTNDTTAVTEVENQMGRLGLGP</sequence>
<feature type="compositionally biased region" description="Polar residues" evidence="1">
    <location>
        <begin position="490"/>
        <end position="499"/>
    </location>
</feature>
<organism evidence="2 3">
    <name type="scientific">Hymenoscyphus albidus</name>
    <dbReference type="NCBI Taxonomy" id="595503"/>
    <lineage>
        <taxon>Eukaryota</taxon>
        <taxon>Fungi</taxon>
        <taxon>Dikarya</taxon>
        <taxon>Ascomycota</taxon>
        <taxon>Pezizomycotina</taxon>
        <taxon>Leotiomycetes</taxon>
        <taxon>Helotiales</taxon>
        <taxon>Helotiaceae</taxon>
        <taxon>Hymenoscyphus</taxon>
    </lineage>
</organism>
<dbReference type="AlphaFoldDB" id="A0A9N9LLS4"/>
<comment type="caution">
    <text evidence="2">The sequence shown here is derived from an EMBL/GenBank/DDBJ whole genome shotgun (WGS) entry which is preliminary data.</text>
</comment>
<feature type="compositionally biased region" description="Basic and acidic residues" evidence="1">
    <location>
        <begin position="438"/>
        <end position="465"/>
    </location>
</feature>
<accession>A0A9N9LLS4</accession>
<evidence type="ECO:0000313" key="3">
    <source>
        <dbReference type="Proteomes" id="UP000701801"/>
    </source>
</evidence>
<feature type="region of interest" description="Disordered" evidence="1">
    <location>
        <begin position="433"/>
        <end position="509"/>
    </location>
</feature>
<evidence type="ECO:0000313" key="2">
    <source>
        <dbReference type="EMBL" id="CAG8974876.1"/>
    </source>
</evidence>